<protein>
    <submittedName>
        <fullName evidence="9">SCO1860 family LAETG-anchored protein</fullName>
    </submittedName>
</protein>
<keyword evidence="1" id="KW-0134">Cell wall</keyword>
<proteinExistence type="predicted"/>
<keyword evidence="6" id="KW-1133">Transmembrane helix</keyword>
<dbReference type="PROSITE" id="PS50847">
    <property type="entry name" value="GRAM_POS_ANCHORING"/>
    <property type="match status" value="1"/>
</dbReference>
<dbReference type="RefSeq" id="WP_306069673.1">
    <property type="nucleotide sequence ID" value="NZ_CP120988.1"/>
</dbReference>
<keyword evidence="3 7" id="KW-0732">Signal</keyword>
<accession>A0ABY9IWR6</accession>
<name>A0ABY9IWR6_9ACTN</name>
<feature type="compositionally biased region" description="Low complexity" evidence="5">
    <location>
        <begin position="293"/>
        <end position="315"/>
    </location>
</feature>
<evidence type="ECO:0000256" key="2">
    <source>
        <dbReference type="ARBA" id="ARBA00022525"/>
    </source>
</evidence>
<feature type="signal peptide" evidence="7">
    <location>
        <begin position="1"/>
        <end position="28"/>
    </location>
</feature>
<keyword evidence="4" id="KW-0572">Peptidoglycan-anchor</keyword>
<evidence type="ECO:0000259" key="8">
    <source>
        <dbReference type="PROSITE" id="PS50847"/>
    </source>
</evidence>
<evidence type="ECO:0000256" key="5">
    <source>
        <dbReference type="SAM" id="MobiDB-lite"/>
    </source>
</evidence>
<sequence length="375" mass="36185">MNSNTFRLAALAVAAAPVALLLAVPAHATAAATTTTTGDGKASAVVLRTALDVSLLNKTIDVPLEGTLNEVRAPRSAEKTALSVKLEGVEGGAPVRVLRADVATAKATVDKHRAEGYSNVVRAKLHLPGLPLLSLVEVEQVTSKAVCEVGHKPVAESNVLGHVRVLGKRVTLTAGGTTQIEVKGVGSVTLDLSKASTTSRTAAAVALQLKVSVNPGDLNVADVKGEVTLAEATCETPKAASTGGGDNGGGENGGGDNGGSTGGGSTGGGSSDGGSDNGGSDNGGSGNGGSTDGGSSTAGTTAGTTAGSTAGDTAGDTGGGVKPQTGTGDVPQTTTDADLAETGSSSTTPYVAGGAALLLAAGAGAMVVARRRTQG</sequence>
<dbReference type="EMBL" id="CP120988">
    <property type="protein sequence ID" value="WLQ59745.1"/>
    <property type="molecule type" value="Genomic_DNA"/>
</dbReference>
<evidence type="ECO:0000313" key="10">
    <source>
        <dbReference type="Proteomes" id="UP001235744"/>
    </source>
</evidence>
<keyword evidence="10" id="KW-1185">Reference proteome</keyword>
<keyword evidence="6" id="KW-0812">Transmembrane</keyword>
<dbReference type="InterPro" id="IPR048202">
    <property type="entry name" value="SCO1860-like"/>
</dbReference>
<dbReference type="NCBIfam" id="NF040603">
    <property type="entry name" value="choice_anch_P"/>
    <property type="match status" value="1"/>
</dbReference>
<dbReference type="Proteomes" id="UP001235744">
    <property type="component" value="Chromosome"/>
</dbReference>
<evidence type="ECO:0000256" key="1">
    <source>
        <dbReference type="ARBA" id="ARBA00022512"/>
    </source>
</evidence>
<dbReference type="NCBIfam" id="NF041527">
    <property type="entry name" value="SCO1860_LAETG"/>
    <property type="match status" value="1"/>
</dbReference>
<keyword evidence="2" id="KW-0964">Secreted</keyword>
<feature type="chain" id="PRO_5046762799" evidence="7">
    <location>
        <begin position="29"/>
        <end position="375"/>
    </location>
</feature>
<gene>
    <name evidence="9" type="ORF">P8A19_31875</name>
</gene>
<evidence type="ECO:0000256" key="7">
    <source>
        <dbReference type="SAM" id="SignalP"/>
    </source>
</evidence>
<dbReference type="NCBIfam" id="TIGR01167">
    <property type="entry name" value="LPXTG_anchor"/>
    <property type="match status" value="1"/>
</dbReference>
<evidence type="ECO:0000256" key="6">
    <source>
        <dbReference type="SAM" id="Phobius"/>
    </source>
</evidence>
<feature type="compositionally biased region" description="Gly residues" evidence="5">
    <location>
        <begin position="242"/>
        <end position="292"/>
    </location>
</feature>
<feature type="compositionally biased region" description="Polar residues" evidence="5">
    <location>
        <begin position="324"/>
        <end position="349"/>
    </location>
</feature>
<feature type="transmembrane region" description="Helical" evidence="6">
    <location>
        <begin position="350"/>
        <end position="369"/>
    </location>
</feature>
<feature type="region of interest" description="Disordered" evidence="5">
    <location>
        <begin position="236"/>
        <end position="349"/>
    </location>
</feature>
<organism evidence="9 10">
    <name type="scientific">Streptomyces poriferorum</name>
    <dbReference type="NCBI Taxonomy" id="2798799"/>
    <lineage>
        <taxon>Bacteria</taxon>
        <taxon>Bacillati</taxon>
        <taxon>Actinomycetota</taxon>
        <taxon>Actinomycetes</taxon>
        <taxon>Kitasatosporales</taxon>
        <taxon>Streptomycetaceae</taxon>
        <taxon>Streptomyces</taxon>
    </lineage>
</organism>
<reference evidence="9 10" key="1">
    <citation type="submission" date="2023-03" db="EMBL/GenBank/DDBJ databases">
        <title>Isolation and description of six Streptomyces strains from soil environments, able to metabolize different microbial glucans.</title>
        <authorList>
            <person name="Widen T."/>
            <person name="Larsbrink J."/>
        </authorList>
    </citation>
    <scope>NUCLEOTIDE SEQUENCE [LARGE SCALE GENOMIC DNA]</scope>
    <source>
        <strain evidence="9 10">Alt2</strain>
    </source>
</reference>
<evidence type="ECO:0000256" key="3">
    <source>
        <dbReference type="ARBA" id="ARBA00022729"/>
    </source>
</evidence>
<dbReference type="InterPro" id="IPR019931">
    <property type="entry name" value="LPXTG_anchor"/>
</dbReference>
<evidence type="ECO:0000313" key="9">
    <source>
        <dbReference type="EMBL" id="WLQ59745.1"/>
    </source>
</evidence>
<keyword evidence="6" id="KW-0472">Membrane</keyword>
<dbReference type="NCBIfam" id="NF041528">
    <property type="entry name" value="strep_LAETG"/>
    <property type="match status" value="1"/>
</dbReference>
<feature type="domain" description="Gram-positive cocci surface proteins LPxTG" evidence="8">
    <location>
        <begin position="339"/>
        <end position="375"/>
    </location>
</feature>
<evidence type="ECO:0000256" key="4">
    <source>
        <dbReference type="ARBA" id="ARBA00023088"/>
    </source>
</evidence>